<feature type="chain" id="PRO_5002111909" evidence="2">
    <location>
        <begin position="25"/>
        <end position="329"/>
    </location>
</feature>
<accession>A0A0B4XI89</accession>
<keyword evidence="4" id="KW-0614">Plasmid</keyword>
<dbReference type="EMBL" id="CP006880">
    <property type="protein sequence ID" value="AJD46303.1"/>
    <property type="molecule type" value="Genomic_DNA"/>
</dbReference>
<evidence type="ECO:0000259" key="3">
    <source>
        <dbReference type="SMART" id="SM00849"/>
    </source>
</evidence>
<dbReference type="RefSeq" id="WP_052451898.1">
    <property type="nucleotide sequence ID" value="NZ_CP006880.1"/>
</dbReference>
<dbReference type="InterPro" id="IPR001279">
    <property type="entry name" value="Metallo-B-lactamas"/>
</dbReference>
<proteinExistence type="predicted"/>
<dbReference type="HOGENOM" id="CLU_031317_0_1_5"/>
<dbReference type="PANTHER" id="PTHR46018">
    <property type="entry name" value="ZINC PHOSPHODIESTERASE ELAC PROTEIN 1"/>
    <property type="match status" value="1"/>
</dbReference>
<reference evidence="4 5" key="1">
    <citation type="submission" date="2013-11" db="EMBL/GenBank/DDBJ databases">
        <title>Complete genome sequence of Rhizobium gallicum bv. gallicum R602.</title>
        <authorList>
            <person name="Bustos P."/>
            <person name="Santamaria R.I."/>
            <person name="Lozano L."/>
            <person name="Acosta J.L."/>
            <person name="Ormeno-Orrillo E."/>
            <person name="Rogel M.A."/>
            <person name="Romero D."/>
            <person name="Cevallos M.A."/>
            <person name="Martinez-Romero E."/>
            <person name="Gonzalez V."/>
        </authorList>
    </citation>
    <scope>NUCLEOTIDE SEQUENCE [LARGE SCALE GENOMIC DNA]</scope>
    <source>
        <strain evidence="4 5">R602</strain>
        <plasmid evidence="4 5">pRgalR602c</plasmid>
    </source>
</reference>
<sequence>MFRRIAIALTLVVTFATSGSPMWAQSTAPTDDDLKVTLLGTGTPTFNIRRFGFANLVQAGGMNIMIDSGRGAGIRLFQAGVSPGAIEAIFLTHLHSDHITGLPDILATGYLGWKLIGGRKSGLNIYGPKGTAEMSRGLSMFFAADSAIRSADEGLKAEAMGVNAVEIEAGLVFEKNGLRVTAFPVNHGEKIKSAFGYRIDYNGHSVVFSGDTKYDEKVVANAKGADLLIHEFAASPQDMLDDPVYQKILDHHTTPREAGKVFAESAAKLVVFSHQGLLPGKNGLPSWDEVVAQVRESYTGELVIGEDLMQFQIGQGGRTILMKGAEWPR</sequence>
<dbReference type="PANTHER" id="PTHR46018:SF2">
    <property type="entry name" value="ZINC PHOSPHODIESTERASE ELAC PROTEIN 1"/>
    <property type="match status" value="1"/>
</dbReference>
<dbReference type="InterPro" id="IPR044094">
    <property type="entry name" value="AtsA-like_MBL-fold"/>
</dbReference>
<dbReference type="SUPFAM" id="SSF56281">
    <property type="entry name" value="Metallo-hydrolase/oxidoreductase"/>
    <property type="match status" value="1"/>
</dbReference>
<dbReference type="AlphaFoldDB" id="A0A0B4XI89"/>
<keyword evidence="5" id="KW-1185">Reference proteome</keyword>
<gene>
    <name evidence="4" type="ORF">RGR602_PC02284</name>
</gene>
<dbReference type="Proteomes" id="UP000031368">
    <property type="component" value="Plasmid pRgalR602c"/>
</dbReference>
<dbReference type="SMART" id="SM00849">
    <property type="entry name" value="Lactamase_B"/>
    <property type="match status" value="1"/>
</dbReference>
<feature type="domain" description="Metallo-beta-lactamase" evidence="3">
    <location>
        <begin position="51"/>
        <end position="252"/>
    </location>
</feature>
<feature type="signal peptide" evidence="2">
    <location>
        <begin position="1"/>
        <end position="24"/>
    </location>
</feature>
<dbReference type="KEGG" id="rga:RGR602_PC02284"/>
<protein>
    <submittedName>
        <fullName evidence="4">Metallo-beta-lactamase family hydrolase protein</fullName>
    </submittedName>
</protein>
<dbReference type="Pfam" id="PF12706">
    <property type="entry name" value="Lactamase_B_2"/>
    <property type="match status" value="1"/>
</dbReference>
<dbReference type="CDD" id="cd07719">
    <property type="entry name" value="arylsulfatase_AtsA-like_MBL-fold"/>
    <property type="match status" value="1"/>
</dbReference>
<name>A0A0B4XI89_9HYPH</name>
<dbReference type="Gene3D" id="3.60.15.10">
    <property type="entry name" value="Ribonuclease Z/Hydroxyacylglutathione hydrolase-like"/>
    <property type="match status" value="1"/>
</dbReference>
<keyword evidence="2" id="KW-0732">Signal</keyword>
<geneLocation type="plasmid" evidence="4 5">
    <name>pRgalR602c</name>
</geneLocation>
<evidence type="ECO:0000313" key="4">
    <source>
        <dbReference type="EMBL" id="AJD46303.1"/>
    </source>
</evidence>
<keyword evidence="1 4" id="KW-0378">Hydrolase</keyword>
<dbReference type="GO" id="GO:0042781">
    <property type="term" value="F:3'-tRNA processing endoribonuclease activity"/>
    <property type="evidence" value="ECO:0007669"/>
    <property type="project" value="TreeGrafter"/>
</dbReference>
<evidence type="ECO:0000256" key="2">
    <source>
        <dbReference type="SAM" id="SignalP"/>
    </source>
</evidence>
<dbReference type="InterPro" id="IPR036866">
    <property type="entry name" value="RibonucZ/Hydroxyglut_hydro"/>
</dbReference>
<evidence type="ECO:0000256" key="1">
    <source>
        <dbReference type="ARBA" id="ARBA00022801"/>
    </source>
</evidence>
<evidence type="ECO:0000313" key="5">
    <source>
        <dbReference type="Proteomes" id="UP000031368"/>
    </source>
</evidence>
<organism evidence="4 5">
    <name type="scientific">Rhizobium gallicum bv. gallicum R602sp</name>
    <dbReference type="NCBI Taxonomy" id="1041138"/>
    <lineage>
        <taxon>Bacteria</taxon>
        <taxon>Pseudomonadati</taxon>
        <taxon>Pseudomonadota</taxon>
        <taxon>Alphaproteobacteria</taxon>
        <taxon>Hyphomicrobiales</taxon>
        <taxon>Rhizobiaceae</taxon>
        <taxon>Rhizobium/Agrobacterium group</taxon>
        <taxon>Rhizobium</taxon>
    </lineage>
</organism>